<accession>A0A6A6WKX6</accession>
<dbReference type="RefSeq" id="XP_033605305.1">
    <property type="nucleotide sequence ID" value="XM_033747829.1"/>
</dbReference>
<dbReference type="Pfam" id="PF05486">
    <property type="entry name" value="SRP9-21"/>
    <property type="match status" value="1"/>
</dbReference>
<dbReference type="GeneID" id="54488883"/>
<feature type="compositionally biased region" description="Basic and acidic residues" evidence="1">
    <location>
        <begin position="122"/>
        <end position="135"/>
    </location>
</feature>
<sequence>MPQFETSQEWLTQSSLLLQARPTTTRITSKYNVLSPTSAKITKKRSKRPLKTNPESTTTTTTTATPPEAPLAAFILKTYDPVSGACLKYKTDKAAEVGRLVGCLGRLGRSMAALPEMGEDQTPDHKDDVEDRPEQKNTPASAVVSTPPQTQGSGGKKKKKGRK</sequence>
<feature type="domain" description="SRP9" evidence="2">
    <location>
        <begin position="4"/>
        <end position="111"/>
    </location>
</feature>
<reference evidence="3" key="1">
    <citation type="journal article" date="2020" name="Stud. Mycol.">
        <title>101 Dothideomycetes genomes: a test case for predicting lifestyles and emergence of pathogens.</title>
        <authorList>
            <person name="Haridas S."/>
            <person name="Albert R."/>
            <person name="Binder M."/>
            <person name="Bloem J."/>
            <person name="Labutti K."/>
            <person name="Salamov A."/>
            <person name="Andreopoulos B."/>
            <person name="Baker S."/>
            <person name="Barry K."/>
            <person name="Bills G."/>
            <person name="Bluhm B."/>
            <person name="Cannon C."/>
            <person name="Castanera R."/>
            <person name="Culley D."/>
            <person name="Daum C."/>
            <person name="Ezra D."/>
            <person name="Gonzalez J."/>
            <person name="Henrissat B."/>
            <person name="Kuo A."/>
            <person name="Liang C."/>
            <person name="Lipzen A."/>
            <person name="Lutzoni F."/>
            <person name="Magnuson J."/>
            <person name="Mondo S."/>
            <person name="Nolan M."/>
            <person name="Ohm R."/>
            <person name="Pangilinan J."/>
            <person name="Park H.-J."/>
            <person name="Ramirez L."/>
            <person name="Alfaro M."/>
            <person name="Sun H."/>
            <person name="Tritt A."/>
            <person name="Yoshinaga Y."/>
            <person name="Zwiers L.-H."/>
            <person name="Turgeon B."/>
            <person name="Goodwin S."/>
            <person name="Spatafora J."/>
            <person name="Crous P."/>
            <person name="Grigoriev I."/>
        </authorList>
    </citation>
    <scope>NUCLEOTIDE SEQUENCE</scope>
    <source>
        <strain evidence="3">CBS 121739</strain>
    </source>
</reference>
<evidence type="ECO:0000259" key="2">
    <source>
        <dbReference type="Pfam" id="PF05486"/>
    </source>
</evidence>
<dbReference type="GO" id="GO:0005786">
    <property type="term" value="C:signal recognition particle, endoplasmic reticulum targeting"/>
    <property type="evidence" value="ECO:0007669"/>
    <property type="project" value="TreeGrafter"/>
</dbReference>
<organism evidence="3 4">
    <name type="scientific">Pseudovirgaria hyperparasitica</name>
    <dbReference type="NCBI Taxonomy" id="470096"/>
    <lineage>
        <taxon>Eukaryota</taxon>
        <taxon>Fungi</taxon>
        <taxon>Dikarya</taxon>
        <taxon>Ascomycota</taxon>
        <taxon>Pezizomycotina</taxon>
        <taxon>Dothideomycetes</taxon>
        <taxon>Dothideomycetes incertae sedis</taxon>
        <taxon>Acrospermales</taxon>
        <taxon>Acrospermaceae</taxon>
        <taxon>Pseudovirgaria</taxon>
    </lineage>
</organism>
<protein>
    <recommendedName>
        <fullName evidence="2">SRP9 domain-containing protein</fullName>
    </recommendedName>
</protein>
<dbReference type="InterPro" id="IPR039914">
    <property type="entry name" value="SRP9-like"/>
</dbReference>
<feature type="region of interest" description="Disordered" evidence="1">
    <location>
        <begin position="38"/>
        <end position="69"/>
    </location>
</feature>
<feature type="region of interest" description="Disordered" evidence="1">
    <location>
        <begin position="114"/>
        <end position="163"/>
    </location>
</feature>
<name>A0A6A6WKX6_9PEZI</name>
<feature type="compositionally biased region" description="Basic residues" evidence="1">
    <location>
        <begin position="41"/>
        <end position="50"/>
    </location>
</feature>
<feature type="compositionally biased region" description="Low complexity" evidence="1">
    <location>
        <begin position="52"/>
        <end position="69"/>
    </location>
</feature>
<dbReference type="OrthoDB" id="5419752at2759"/>
<dbReference type="PANTHER" id="PTHR12834:SF12">
    <property type="entry name" value="SIGNAL RECOGNITION PARTICLE 9 KDA PROTEIN"/>
    <property type="match status" value="1"/>
</dbReference>
<keyword evidence="4" id="KW-1185">Reference proteome</keyword>
<dbReference type="EMBL" id="ML996565">
    <property type="protein sequence ID" value="KAF2762854.1"/>
    <property type="molecule type" value="Genomic_DNA"/>
</dbReference>
<evidence type="ECO:0000313" key="4">
    <source>
        <dbReference type="Proteomes" id="UP000799437"/>
    </source>
</evidence>
<proteinExistence type="predicted"/>
<dbReference type="AlphaFoldDB" id="A0A6A6WKX6"/>
<dbReference type="Proteomes" id="UP000799437">
    <property type="component" value="Unassembled WGS sequence"/>
</dbReference>
<dbReference type="PANTHER" id="PTHR12834">
    <property type="entry name" value="SIGNAL RECOGNITION PARTICLE 9 KDA PROTEIN"/>
    <property type="match status" value="1"/>
</dbReference>
<dbReference type="InterPro" id="IPR039432">
    <property type="entry name" value="SRP9_dom"/>
</dbReference>
<feature type="compositionally biased region" description="Polar residues" evidence="1">
    <location>
        <begin position="136"/>
        <end position="151"/>
    </location>
</feature>
<gene>
    <name evidence="3" type="ORF">EJ05DRAFT_506525</name>
</gene>
<evidence type="ECO:0000313" key="3">
    <source>
        <dbReference type="EMBL" id="KAF2762854.1"/>
    </source>
</evidence>
<evidence type="ECO:0000256" key="1">
    <source>
        <dbReference type="SAM" id="MobiDB-lite"/>
    </source>
</evidence>
<dbReference type="GO" id="GO:0006614">
    <property type="term" value="P:SRP-dependent cotranslational protein targeting to membrane"/>
    <property type="evidence" value="ECO:0007669"/>
    <property type="project" value="InterPro"/>
</dbReference>